<organism evidence="2 3">
    <name type="scientific">Chryseobacterium caseinilyticum</name>
    <dbReference type="NCBI Taxonomy" id="2771428"/>
    <lineage>
        <taxon>Bacteria</taxon>
        <taxon>Pseudomonadati</taxon>
        <taxon>Bacteroidota</taxon>
        <taxon>Flavobacteriia</taxon>
        <taxon>Flavobacteriales</taxon>
        <taxon>Weeksellaceae</taxon>
        <taxon>Chryseobacterium group</taxon>
        <taxon>Chryseobacterium</taxon>
    </lineage>
</organism>
<name>A0ABR8Z8G3_9FLAO</name>
<evidence type="ECO:0000256" key="1">
    <source>
        <dbReference type="SAM" id="SignalP"/>
    </source>
</evidence>
<feature type="chain" id="PRO_5045047018" description="DUF4252 domain-containing protein" evidence="1">
    <location>
        <begin position="20"/>
        <end position="163"/>
    </location>
</feature>
<dbReference type="EMBL" id="JACYFS010000001">
    <property type="protein sequence ID" value="MBD8081594.1"/>
    <property type="molecule type" value="Genomic_DNA"/>
</dbReference>
<sequence>MFLKSLFIAITLSSSASFAQDKDQEEIYSLLINSFPEKEIKISNKVFSVGYEISDDEEYRMYMRKFLFLKKSTCKNFIKNKGIKSIINNNFFTDKKIIITDNNGEELLRFSNIGFSTDKNQALVQYRKNETYLVLFDLKNGKWFLKTKINNHYFLQFISNNLN</sequence>
<feature type="signal peptide" evidence="1">
    <location>
        <begin position="1"/>
        <end position="19"/>
    </location>
</feature>
<reference evidence="2 3" key="1">
    <citation type="submission" date="2020-09" db="EMBL/GenBank/DDBJ databases">
        <title>Genome seq and assembly of Chryseobacterium sp.</title>
        <authorList>
            <person name="Chhetri G."/>
        </authorList>
    </citation>
    <scope>NUCLEOTIDE SEQUENCE [LARGE SCALE GENOMIC DNA]</scope>
    <source>
        <strain evidence="2 3">GCR10</strain>
    </source>
</reference>
<dbReference type="Proteomes" id="UP000637299">
    <property type="component" value="Unassembled WGS sequence"/>
</dbReference>
<accession>A0ABR8Z8G3</accession>
<evidence type="ECO:0008006" key="4">
    <source>
        <dbReference type="Google" id="ProtNLM"/>
    </source>
</evidence>
<dbReference type="RefSeq" id="WP_056079961.1">
    <property type="nucleotide sequence ID" value="NZ_JACYFS010000001.1"/>
</dbReference>
<evidence type="ECO:0000313" key="2">
    <source>
        <dbReference type="EMBL" id="MBD8081594.1"/>
    </source>
</evidence>
<evidence type="ECO:0000313" key="3">
    <source>
        <dbReference type="Proteomes" id="UP000637299"/>
    </source>
</evidence>
<gene>
    <name evidence="2" type="ORF">IC610_04050</name>
</gene>
<comment type="caution">
    <text evidence="2">The sequence shown here is derived from an EMBL/GenBank/DDBJ whole genome shotgun (WGS) entry which is preliminary data.</text>
</comment>
<keyword evidence="3" id="KW-1185">Reference proteome</keyword>
<keyword evidence="1" id="KW-0732">Signal</keyword>
<protein>
    <recommendedName>
        <fullName evidence="4">DUF4252 domain-containing protein</fullName>
    </recommendedName>
</protein>
<proteinExistence type="predicted"/>